<feature type="signal peptide" evidence="2">
    <location>
        <begin position="1"/>
        <end position="22"/>
    </location>
</feature>
<dbReference type="Proteomes" id="UP000756346">
    <property type="component" value="Unassembled WGS sequence"/>
</dbReference>
<reference evidence="3" key="1">
    <citation type="journal article" date="2021" name="Nat. Commun.">
        <title>Genetic determinants of endophytism in the Arabidopsis root mycobiome.</title>
        <authorList>
            <person name="Mesny F."/>
            <person name="Miyauchi S."/>
            <person name="Thiergart T."/>
            <person name="Pickel B."/>
            <person name="Atanasova L."/>
            <person name="Karlsson M."/>
            <person name="Huettel B."/>
            <person name="Barry K.W."/>
            <person name="Haridas S."/>
            <person name="Chen C."/>
            <person name="Bauer D."/>
            <person name="Andreopoulos W."/>
            <person name="Pangilinan J."/>
            <person name="LaButti K."/>
            <person name="Riley R."/>
            <person name="Lipzen A."/>
            <person name="Clum A."/>
            <person name="Drula E."/>
            <person name="Henrissat B."/>
            <person name="Kohler A."/>
            <person name="Grigoriev I.V."/>
            <person name="Martin F.M."/>
            <person name="Hacquard S."/>
        </authorList>
    </citation>
    <scope>NUCLEOTIDE SEQUENCE</scope>
    <source>
        <strain evidence="3">MPI-CAGE-CH-0230</strain>
    </source>
</reference>
<keyword evidence="2" id="KW-0732">Signal</keyword>
<proteinExistence type="predicted"/>
<feature type="region of interest" description="Disordered" evidence="1">
    <location>
        <begin position="49"/>
        <end position="73"/>
    </location>
</feature>
<organism evidence="3 4">
    <name type="scientific">Microdochium trichocladiopsis</name>
    <dbReference type="NCBI Taxonomy" id="1682393"/>
    <lineage>
        <taxon>Eukaryota</taxon>
        <taxon>Fungi</taxon>
        <taxon>Dikarya</taxon>
        <taxon>Ascomycota</taxon>
        <taxon>Pezizomycotina</taxon>
        <taxon>Sordariomycetes</taxon>
        <taxon>Xylariomycetidae</taxon>
        <taxon>Xylariales</taxon>
        <taxon>Microdochiaceae</taxon>
        <taxon>Microdochium</taxon>
    </lineage>
</organism>
<evidence type="ECO:0000256" key="1">
    <source>
        <dbReference type="SAM" id="MobiDB-lite"/>
    </source>
</evidence>
<dbReference type="GeneID" id="70178017"/>
<sequence length="177" mass="19339">MPSSSSSLLGLTFSPFLISTYAAHCHSSTRTYQLRTCIHNSLYLHLATTSKTRRCRKQPPPPPPPRQQPTPGAIAHKANDLYARNYSFSTNLQPYLRLHPPHIHIQRPWPPQRLSPALPPPAGSSPPPLALCCGGDESHSPFALDGCRRVKAGCPELNSPIPGSLFFVTNSLIEGGF</sequence>
<evidence type="ECO:0000313" key="4">
    <source>
        <dbReference type="Proteomes" id="UP000756346"/>
    </source>
</evidence>
<feature type="chain" id="PRO_5040260493" evidence="2">
    <location>
        <begin position="23"/>
        <end position="177"/>
    </location>
</feature>
<protein>
    <submittedName>
        <fullName evidence="3">Uncharacterized protein</fullName>
    </submittedName>
</protein>
<dbReference type="EMBL" id="JAGTJQ010000007">
    <property type="protein sequence ID" value="KAH7028161.1"/>
    <property type="molecule type" value="Genomic_DNA"/>
</dbReference>
<keyword evidence="4" id="KW-1185">Reference proteome</keyword>
<evidence type="ECO:0000256" key="2">
    <source>
        <dbReference type="SAM" id="SignalP"/>
    </source>
</evidence>
<dbReference type="RefSeq" id="XP_046010960.1">
    <property type="nucleotide sequence ID" value="XM_046148471.1"/>
</dbReference>
<comment type="caution">
    <text evidence="3">The sequence shown here is derived from an EMBL/GenBank/DDBJ whole genome shotgun (WGS) entry which is preliminary data.</text>
</comment>
<name>A0A9P8Y5W7_9PEZI</name>
<gene>
    <name evidence="3" type="ORF">B0I36DRAFT_147561</name>
</gene>
<evidence type="ECO:0000313" key="3">
    <source>
        <dbReference type="EMBL" id="KAH7028161.1"/>
    </source>
</evidence>
<accession>A0A9P8Y5W7</accession>
<dbReference type="AlphaFoldDB" id="A0A9P8Y5W7"/>
<feature type="compositionally biased region" description="Pro residues" evidence="1">
    <location>
        <begin position="58"/>
        <end position="68"/>
    </location>
</feature>